<dbReference type="EMBL" id="FNYH01000001">
    <property type="protein sequence ID" value="SEI39399.1"/>
    <property type="molecule type" value="Genomic_DNA"/>
</dbReference>
<dbReference type="PROSITE" id="PS51704">
    <property type="entry name" value="GP_PDE"/>
    <property type="match status" value="1"/>
</dbReference>
<dbReference type="Proteomes" id="UP000242999">
    <property type="component" value="Unassembled WGS sequence"/>
</dbReference>
<name>A0A1H6Q6G5_9GAMM</name>
<dbReference type="Pfam" id="PF03009">
    <property type="entry name" value="GDPD"/>
    <property type="match status" value="1"/>
</dbReference>
<dbReference type="STRING" id="64971.SAMN05421831_101237"/>
<keyword evidence="3" id="KW-1185">Reference proteome</keyword>
<sequence length="274" mass="30638">MRLPPTSEFYQSCVQLFWPLHATAVIAHRGLSAQAPENTLLSVQEAAAAGAHLVEVDVQLSADGVPVIFHDETLTRICQRPQGVHEFTYAQLQAFDYGTWFNGQAQSLLSLETLLAYAQQAQLALNLELKAAIQHPAIRWQQALAPLLHQYAHLPLVFSSFDWSLLELCQALWPHYPRAALIENLHADELQKIAAYPCHFAAIHTDWCQLTPDVAHKTRALGWSLATYTCNHPTAIQSLLQAGVQAVFTDDVRLWSRDQPIFPHHQNQTLAAFA</sequence>
<dbReference type="PANTHER" id="PTHR46211:SF1">
    <property type="entry name" value="GLYCEROPHOSPHODIESTER PHOSPHODIESTERASE, CYTOPLASMIC"/>
    <property type="match status" value="1"/>
</dbReference>
<proteinExistence type="predicted"/>
<reference evidence="3" key="1">
    <citation type="submission" date="2016-10" db="EMBL/GenBank/DDBJ databases">
        <authorList>
            <person name="Varghese N."/>
            <person name="Submissions S."/>
        </authorList>
    </citation>
    <scope>NUCLEOTIDE SEQUENCE [LARGE SCALE GENOMIC DNA]</scope>
    <source>
        <strain evidence="3">DSM 7165</strain>
    </source>
</reference>
<dbReference type="PROSITE" id="PS50007">
    <property type="entry name" value="PIPLC_X_DOMAIN"/>
    <property type="match status" value="1"/>
</dbReference>
<dbReference type="GO" id="GO:0006629">
    <property type="term" value="P:lipid metabolic process"/>
    <property type="evidence" value="ECO:0007669"/>
    <property type="project" value="InterPro"/>
</dbReference>
<dbReference type="SUPFAM" id="SSF51695">
    <property type="entry name" value="PLC-like phosphodiesterases"/>
    <property type="match status" value="1"/>
</dbReference>
<dbReference type="InterPro" id="IPR030395">
    <property type="entry name" value="GP_PDE_dom"/>
</dbReference>
<dbReference type="AlphaFoldDB" id="A0A1H6Q6G5"/>
<evidence type="ECO:0000313" key="3">
    <source>
        <dbReference type="Proteomes" id="UP000242999"/>
    </source>
</evidence>
<organism evidence="2 3">
    <name type="scientific">Allopseudospirillum japonicum</name>
    <dbReference type="NCBI Taxonomy" id="64971"/>
    <lineage>
        <taxon>Bacteria</taxon>
        <taxon>Pseudomonadati</taxon>
        <taxon>Pseudomonadota</taxon>
        <taxon>Gammaproteobacteria</taxon>
        <taxon>Oceanospirillales</taxon>
        <taxon>Oceanospirillaceae</taxon>
        <taxon>Allopseudospirillum</taxon>
    </lineage>
</organism>
<protein>
    <submittedName>
        <fullName evidence="2">Glycerophosphoryl diester phosphodiesterase</fullName>
    </submittedName>
</protein>
<evidence type="ECO:0000313" key="2">
    <source>
        <dbReference type="EMBL" id="SEI39399.1"/>
    </source>
</evidence>
<dbReference type="Gene3D" id="3.20.20.190">
    <property type="entry name" value="Phosphatidylinositol (PI) phosphodiesterase"/>
    <property type="match status" value="1"/>
</dbReference>
<gene>
    <name evidence="2" type="ORF">SAMN05421831_101237</name>
</gene>
<dbReference type="InterPro" id="IPR017946">
    <property type="entry name" value="PLC-like_Pdiesterase_TIM-brl"/>
</dbReference>
<dbReference type="GO" id="GO:0008081">
    <property type="term" value="F:phosphoric diester hydrolase activity"/>
    <property type="evidence" value="ECO:0007669"/>
    <property type="project" value="InterPro"/>
</dbReference>
<evidence type="ECO:0000259" key="1">
    <source>
        <dbReference type="PROSITE" id="PS51704"/>
    </source>
</evidence>
<dbReference type="RefSeq" id="WP_177166735.1">
    <property type="nucleotide sequence ID" value="NZ_FNYH01000001.1"/>
</dbReference>
<feature type="domain" description="GP-PDE" evidence="1">
    <location>
        <begin position="23"/>
        <end position="259"/>
    </location>
</feature>
<accession>A0A1H6Q6G5</accession>
<dbReference type="PANTHER" id="PTHR46211">
    <property type="entry name" value="GLYCEROPHOSPHORYL DIESTER PHOSPHODIESTERASE"/>
    <property type="match status" value="1"/>
</dbReference>